<dbReference type="Pfam" id="PF18269">
    <property type="entry name" value="T3SS_ATPase_C"/>
    <property type="match status" value="1"/>
</dbReference>
<evidence type="ECO:0000256" key="10">
    <source>
        <dbReference type="ARBA" id="ARBA00023196"/>
    </source>
</evidence>
<proteinExistence type="predicted"/>
<dbReference type="InterPro" id="IPR000194">
    <property type="entry name" value="ATPase_F1/V1/A1_a/bsu_nucl-bd"/>
</dbReference>
<dbReference type="GO" id="GO:0030257">
    <property type="term" value="C:type III protein secretion system complex"/>
    <property type="evidence" value="ECO:0007669"/>
    <property type="project" value="InterPro"/>
</dbReference>
<dbReference type="PROSITE" id="PS00152">
    <property type="entry name" value="ATPASE_ALPHA_BETA"/>
    <property type="match status" value="1"/>
</dbReference>
<evidence type="ECO:0000256" key="11">
    <source>
        <dbReference type="ARBA" id="ARBA00034006"/>
    </source>
</evidence>
<keyword evidence="10" id="KW-0139">CF(1)</keyword>
<keyword evidence="6" id="KW-0067">ATP-binding</keyword>
<keyword evidence="4" id="KW-0963">Cytoplasm</keyword>
<organism evidence="13 14">
    <name type="scientific">Quadrisphaera granulorum</name>
    <dbReference type="NCBI Taxonomy" id="317664"/>
    <lineage>
        <taxon>Bacteria</taxon>
        <taxon>Bacillati</taxon>
        <taxon>Actinomycetota</taxon>
        <taxon>Actinomycetes</taxon>
        <taxon>Kineosporiales</taxon>
        <taxon>Kineosporiaceae</taxon>
        <taxon>Quadrisphaera</taxon>
    </lineage>
</organism>
<reference evidence="13 14" key="1">
    <citation type="submission" date="2018-03" db="EMBL/GenBank/DDBJ databases">
        <title>Genomic Encyclopedia of Archaeal and Bacterial Type Strains, Phase II (KMG-II): from individual species to whole genera.</title>
        <authorList>
            <person name="Goeker M."/>
        </authorList>
    </citation>
    <scope>NUCLEOTIDE SEQUENCE [LARGE SCALE GENOMIC DNA]</scope>
    <source>
        <strain evidence="13 14">DSM 44889</strain>
    </source>
</reference>
<keyword evidence="3" id="KW-1003">Cell membrane</keyword>
<dbReference type="InterPro" id="IPR020003">
    <property type="entry name" value="ATPase_a/bsu_AS"/>
</dbReference>
<dbReference type="SUPFAM" id="SSF52540">
    <property type="entry name" value="P-loop containing nucleoside triphosphate hydrolases"/>
    <property type="match status" value="1"/>
</dbReference>
<dbReference type="InterPro" id="IPR040627">
    <property type="entry name" value="T3SS_ATPase_C"/>
</dbReference>
<keyword evidence="2" id="KW-0813">Transport</keyword>
<dbReference type="Proteomes" id="UP000245469">
    <property type="component" value="Unassembled WGS sequence"/>
</dbReference>
<name>A0A316A545_9ACTN</name>
<dbReference type="Gene3D" id="3.40.50.12240">
    <property type="match status" value="1"/>
</dbReference>
<dbReference type="GO" id="GO:0030254">
    <property type="term" value="P:protein secretion by the type III secretion system"/>
    <property type="evidence" value="ECO:0007669"/>
    <property type="project" value="InterPro"/>
</dbReference>
<dbReference type="NCBIfam" id="TIGR01026">
    <property type="entry name" value="fliI_yscN"/>
    <property type="match status" value="1"/>
</dbReference>
<keyword evidence="9" id="KW-0472">Membrane</keyword>
<gene>
    <name evidence="13" type="ORF">BXY45_11987</name>
</gene>
<protein>
    <submittedName>
        <fullName evidence="13">Flagellum-specific ATP synthase</fullName>
    </submittedName>
</protein>
<dbReference type="GO" id="GO:0005737">
    <property type="term" value="C:cytoplasm"/>
    <property type="evidence" value="ECO:0007669"/>
    <property type="project" value="UniProtKB-SubCell"/>
</dbReference>
<dbReference type="PANTHER" id="PTHR15184">
    <property type="entry name" value="ATP SYNTHASE"/>
    <property type="match status" value="1"/>
</dbReference>
<dbReference type="CDD" id="cd01136">
    <property type="entry name" value="ATPase_flagellum-secretory_path_III"/>
    <property type="match status" value="1"/>
</dbReference>
<dbReference type="RefSeq" id="WP_281270602.1">
    <property type="nucleotide sequence ID" value="NZ_QGDQ01000019.1"/>
</dbReference>
<sequence>MSAAITHPGPLTTVLARAAAAGAPQRTGAVRSVVGLTVDVTGLSAAVGELVRLLPAEGTSGQPVDAEVVAVSRGGLQCMPLGRSDGLHTGQRVITLGRSLRAPVGDGLLGRVLDGLGQPIDGRGPLRASSWESVDASAPDPLTRQRVDTPISLGVRALDTLVPAGRGQRFGLFAGSGVGKSTLLSMIARGTSADVNVIALIGERGREVREFLEDDLGPEGLARSVVVVATSDQPPLVRLRAAMVATRIAEHFRDTGRDALLMMDSLTRFAMAQREIGLSVGEPPATRGYPPSTFALLPRLLERAGTSDTGSITGIYTVLVDGDDHNEPIADAARSILDGHVVLDRSLATAGHFPSIDVLGSVSRVATRVTSREQRDDATHVRRLMAARREAQDLVDVGAYVAGANPLTDAAIAARPLIDSFLRQDVEERTGLDDAWGQLRSVVAATPVVGA</sequence>
<evidence type="ECO:0000256" key="9">
    <source>
        <dbReference type="ARBA" id="ARBA00023136"/>
    </source>
</evidence>
<dbReference type="PANTHER" id="PTHR15184:SF9">
    <property type="entry name" value="SPI-1 TYPE 3 SECRETION SYSTEM ATPASE"/>
    <property type="match status" value="1"/>
</dbReference>
<dbReference type="AlphaFoldDB" id="A0A316A545"/>
<evidence type="ECO:0000256" key="4">
    <source>
        <dbReference type="ARBA" id="ARBA00022490"/>
    </source>
</evidence>
<evidence type="ECO:0000256" key="3">
    <source>
        <dbReference type="ARBA" id="ARBA00022475"/>
    </source>
</evidence>
<feature type="domain" description="AAA+ ATPase" evidence="12">
    <location>
        <begin position="166"/>
        <end position="347"/>
    </location>
</feature>
<keyword evidence="7" id="KW-0653">Protein transport</keyword>
<dbReference type="FunFam" id="3.40.50.12240:FF:000002">
    <property type="entry name" value="Flagellum-specific ATP synthase FliI"/>
    <property type="match status" value="1"/>
</dbReference>
<evidence type="ECO:0000256" key="1">
    <source>
        <dbReference type="ARBA" id="ARBA00004496"/>
    </source>
</evidence>
<dbReference type="GO" id="GO:0045259">
    <property type="term" value="C:proton-transporting ATP synthase complex"/>
    <property type="evidence" value="ECO:0007669"/>
    <property type="project" value="UniProtKB-KW"/>
</dbReference>
<comment type="subcellular location">
    <subcellularLocation>
        <location evidence="1">Cytoplasm</location>
    </subcellularLocation>
</comment>
<evidence type="ECO:0000256" key="8">
    <source>
        <dbReference type="ARBA" id="ARBA00022967"/>
    </source>
</evidence>
<evidence type="ECO:0000256" key="2">
    <source>
        <dbReference type="ARBA" id="ARBA00022448"/>
    </source>
</evidence>
<accession>A0A316A545</accession>
<evidence type="ECO:0000256" key="7">
    <source>
        <dbReference type="ARBA" id="ARBA00022927"/>
    </source>
</evidence>
<evidence type="ECO:0000256" key="5">
    <source>
        <dbReference type="ARBA" id="ARBA00022741"/>
    </source>
</evidence>
<dbReference type="GO" id="GO:0046933">
    <property type="term" value="F:proton-transporting ATP synthase activity, rotational mechanism"/>
    <property type="evidence" value="ECO:0007669"/>
    <property type="project" value="TreeGrafter"/>
</dbReference>
<dbReference type="InterPro" id="IPR027417">
    <property type="entry name" value="P-loop_NTPase"/>
</dbReference>
<dbReference type="GO" id="GO:0016887">
    <property type="term" value="F:ATP hydrolysis activity"/>
    <property type="evidence" value="ECO:0007669"/>
    <property type="project" value="InterPro"/>
</dbReference>
<dbReference type="InterPro" id="IPR050053">
    <property type="entry name" value="ATPase_alpha/beta_chains"/>
</dbReference>
<evidence type="ECO:0000256" key="6">
    <source>
        <dbReference type="ARBA" id="ARBA00022840"/>
    </source>
</evidence>
<evidence type="ECO:0000313" key="14">
    <source>
        <dbReference type="Proteomes" id="UP000245469"/>
    </source>
</evidence>
<dbReference type="SMART" id="SM00382">
    <property type="entry name" value="AAA"/>
    <property type="match status" value="1"/>
</dbReference>
<dbReference type="EMBL" id="QGDQ01000019">
    <property type="protein sequence ID" value="PWJ52592.1"/>
    <property type="molecule type" value="Genomic_DNA"/>
</dbReference>
<dbReference type="InterPro" id="IPR003593">
    <property type="entry name" value="AAA+_ATPase"/>
</dbReference>
<dbReference type="Pfam" id="PF00006">
    <property type="entry name" value="ATP-synt_ab"/>
    <property type="match status" value="1"/>
</dbReference>
<keyword evidence="14" id="KW-1185">Reference proteome</keyword>
<keyword evidence="8" id="KW-1278">Translocase</keyword>
<keyword evidence="5" id="KW-0547">Nucleotide-binding</keyword>
<dbReference type="GO" id="GO:0005524">
    <property type="term" value="F:ATP binding"/>
    <property type="evidence" value="ECO:0007669"/>
    <property type="project" value="UniProtKB-KW"/>
</dbReference>
<dbReference type="InterPro" id="IPR005714">
    <property type="entry name" value="ATPase_T3SS_FliI/YscN"/>
</dbReference>
<keyword evidence="10" id="KW-0066">ATP synthesis</keyword>
<evidence type="ECO:0000313" key="13">
    <source>
        <dbReference type="EMBL" id="PWJ52592.1"/>
    </source>
</evidence>
<comment type="caution">
    <text evidence="13">The sequence shown here is derived from an EMBL/GenBank/DDBJ whole genome shotgun (WGS) entry which is preliminary data.</text>
</comment>
<evidence type="ECO:0000259" key="12">
    <source>
        <dbReference type="SMART" id="SM00382"/>
    </source>
</evidence>
<comment type="catalytic activity">
    <reaction evidence="11">
        <text>ATP + H2O + cellular proteinSide 1 = ADP + phosphate + cellular proteinSide 2.</text>
        <dbReference type="EC" id="7.4.2.8"/>
    </reaction>
</comment>
<dbReference type="GO" id="GO:0008564">
    <property type="term" value="F:protein-exporting ATPase activity"/>
    <property type="evidence" value="ECO:0007669"/>
    <property type="project" value="UniProtKB-EC"/>
</dbReference>